<dbReference type="InterPro" id="IPR012340">
    <property type="entry name" value="NA-bd_OB-fold"/>
</dbReference>
<dbReference type="InterPro" id="IPR020599">
    <property type="entry name" value="Transl_elong_fac_P/YeiP"/>
</dbReference>
<gene>
    <name evidence="4" type="ORF">K7432_013742</name>
</gene>
<dbReference type="InterPro" id="IPR015365">
    <property type="entry name" value="Elong-fact-P_C"/>
</dbReference>
<keyword evidence="5" id="KW-1185">Reference proteome</keyword>
<dbReference type="Pfam" id="PF08207">
    <property type="entry name" value="EFP_N"/>
    <property type="match status" value="1"/>
</dbReference>
<dbReference type="Pfam" id="PF09285">
    <property type="entry name" value="Elong-fact-P_C"/>
    <property type="match status" value="1"/>
</dbReference>
<protein>
    <recommendedName>
        <fullName evidence="6">Elongation factor P</fullName>
    </recommendedName>
</protein>
<dbReference type="SMART" id="SM01185">
    <property type="entry name" value="EFP"/>
    <property type="match status" value="1"/>
</dbReference>
<dbReference type="SUPFAM" id="SSF50249">
    <property type="entry name" value="Nucleic acid-binding proteins"/>
    <property type="match status" value="2"/>
</dbReference>
<feature type="domain" description="Translation elongation factor P/YeiP central" evidence="3">
    <location>
        <begin position="98"/>
        <end position="156"/>
    </location>
</feature>
<organism evidence="4 5">
    <name type="scientific">Basidiobolus ranarum</name>
    <dbReference type="NCBI Taxonomy" id="34480"/>
    <lineage>
        <taxon>Eukaryota</taxon>
        <taxon>Fungi</taxon>
        <taxon>Fungi incertae sedis</taxon>
        <taxon>Zoopagomycota</taxon>
        <taxon>Entomophthoromycotina</taxon>
        <taxon>Basidiobolomycetes</taxon>
        <taxon>Basidiobolales</taxon>
        <taxon>Basidiobolaceae</taxon>
        <taxon>Basidiobolus</taxon>
    </lineage>
</organism>
<dbReference type="InterPro" id="IPR001059">
    <property type="entry name" value="Transl_elong_P/YeiP_cen"/>
</dbReference>
<comment type="similarity">
    <text evidence="1">Belongs to the elongation factor P family.</text>
</comment>
<evidence type="ECO:0000313" key="5">
    <source>
        <dbReference type="Proteomes" id="UP001479436"/>
    </source>
</evidence>
<dbReference type="Proteomes" id="UP001479436">
    <property type="component" value="Unassembled WGS sequence"/>
</dbReference>
<evidence type="ECO:0000313" key="4">
    <source>
        <dbReference type="EMBL" id="KAK9761397.1"/>
    </source>
</evidence>
<evidence type="ECO:0000259" key="3">
    <source>
        <dbReference type="SMART" id="SM01185"/>
    </source>
</evidence>
<name>A0ABR2WIS0_9FUNG</name>
<dbReference type="InterPro" id="IPR014722">
    <property type="entry name" value="Rib_uL2_dom2"/>
</dbReference>
<dbReference type="Gene3D" id="2.40.50.140">
    <property type="entry name" value="Nucleic acid-binding proteins"/>
    <property type="match status" value="2"/>
</dbReference>
<comment type="caution">
    <text evidence="4">The sequence shown here is derived from an EMBL/GenBank/DDBJ whole genome shotgun (WGS) entry which is preliminary data.</text>
</comment>
<dbReference type="PANTHER" id="PTHR30053">
    <property type="entry name" value="ELONGATION FACTOR P"/>
    <property type="match status" value="1"/>
</dbReference>
<evidence type="ECO:0000259" key="2">
    <source>
        <dbReference type="SMART" id="SM00841"/>
    </source>
</evidence>
<dbReference type="PIRSF" id="PIRSF005901">
    <property type="entry name" value="EF-P"/>
    <property type="match status" value="1"/>
</dbReference>
<feature type="domain" description="Elongation factor P C-terminal" evidence="2">
    <location>
        <begin position="164"/>
        <end position="218"/>
    </location>
</feature>
<dbReference type="SUPFAM" id="SSF50104">
    <property type="entry name" value="Translation proteins SH3-like domain"/>
    <property type="match status" value="1"/>
</dbReference>
<dbReference type="Gene3D" id="2.30.30.30">
    <property type="match status" value="1"/>
</dbReference>
<reference evidence="4 5" key="1">
    <citation type="submission" date="2023-04" db="EMBL/GenBank/DDBJ databases">
        <title>Genome of Basidiobolus ranarum AG-B5.</title>
        <authorList>
            <person name="Stajich J.E."/>
            <person name="Carter-House D."/>
            <person name="Gryganskyi A."/>
        </authorList>
    </citation>
    <scope>NUCLEOTIDE SEQUENCE [LARGE SCALE GENOMIC DNA]</scope>
    <source>
        <strain evidence="4 5">AG-B5</strain>
    </source>
</reference>
<proteinExistence type="inferred from homology"/>
<evidence type="ECO:0000256" key="1">
    <source>
        <dbReference type="ARBA" id="ARBA00009479"/>
    </source>
</evidence>
<evidence type="ECO:0008006" key="6">
    <source>
        <dbReference type="Google" id="ProtNLM"/>
    </source>
</evidence>
<accession>A0ABR2WIS0</accession>
<dbReference type="InterPro" id="IPR008991">
    <property type="entry name" value="Translation_prot_SH3-like_sf"/>
</dbReference>
<dbReference type="SMART" id="SM00841">
    <property type="entry name" value="Elong-fact-P_C"/>
    <property type="match status" value="1"/>
</dbReference>
<dbReference type="Pfam" id="PF01132">
    <property type="entry name" value="EFP"/>
    <property type="match status" value="1"/>
</dbReference>
<dbReference type="PANTHER" id="PTHR30053:SF14">
    <property type="entry name" value="TRANSLATION ELONGATION FACTOR KOW-LIKE DOMAIN-CONTAINING PROTEIN"/>
    <property type="match status" value="1"/>
</dbReference>
<sequence>MYFRILAGNCTKKSLSTGLLNRFGATQYHGIKTAVNAVKKGQTIEFRNGLWVVNGKEHGVMGRGSALVKLELRNTTNGAKCVERFQPSDSVEVKQAHLEQYQYLYTSDDRVYLLHQDTFEELELDKSALEGGDKVFPMLEDNMIVTVQFIESAGPVAFRLPAQHVYTIESCTDVVGHSKGATYKPATLTNGCRVSIPDFVKAGDRILVDTAEMKYLNRA</sequence>
<dbReference type="InterPro" id="IPR013185">
    <property type="entry name" value="Transl_elong_KOW-like"/>
</dbReference>
<dbReference type="EMBL" id="JASJQH010001411">
    <property type="protein sequence ID" value="KAK9761397.1"/>
    <property type="molecule type" value="Genomic_DNA"/>
</dbReference>